<dbReference type="GO" id="GO:0009097">
    <property type="term" value="P:isoleucine biosynthetic process"/>
    <property type="evidence" value="ECO:0007669"/>
    <property type="project" value="UniProtKB-UniRule"/>
</dbReference>
<comment type="catalytic activity">
    <reaction evidence="1 11">
        <text>L-threonine = 2-oxobutanoate + NH4(+)</text>
        <dbReference type="Rhea" id="RHEA:22108"/>
        <dbReference type="ChEBI" id="CHEBI:16763"/>
        <dbReference type="ChEBI" id="CHEBI:28938"/>
        <dbReference type="ChEBI" id="CHEBI:57926"/>
        <dbReference type="EC" id="4.3.1.19"/>
    </reaction>
</comment>
<dbReference type="CDD" id="cd01562">
    <property type="entry name" value="Thr-dehyd"/>
    <property type="match status" value="1"/>
</dbReference>
<proteinExistence type="inferred from homology"/>
<dbReference type="PROSITE" id="PS00165">
    <property type="entry name" value="DEHYDRATASE_SER_THR"/>
    <property type="match status" value="1"/>
</dbReference>
<evidence type="ECO:0000256" key="2">
    <source>
        <dbReference type="ARBA" id="ARBA00001933"/>
    </source>
</evidence>
<dbReference type="UniPathway" id="UPA00047">
    <property type="reaction ID" value="UER00054"/>
</dbReference>
<gene>
    <name evidence="14" type="ORF">BDZ90DRAFT_279439</name>
</gene>
<dbReference type="InterPro" id="IPR000634">
    <property type="entry name" value="Ser/Thr_deHydtase_PyrdxlP-BS"/>
</dbReference>
<feature type="compositionally biased region" description="Low complexity" evidence="12">
    <location>
        <begin position="549"/>
        <end position="558"/>
    </location>
</feature>
<evidence type="ECO:0000313" key="15">
    <source>
        <dbReference type="Proteomes" id="UP000245884"/>
    </source>
</evidence>
<evidence type="ECO:0000256" key="6">
    <source>
        <dbReference type="ARBA" id="ARBA00022624"/>
    </source>
</evidence>
<dbReference type="AlphaFoldDB" id="A0A316UQU5"/>
<evidence type="ECO:0000256" key="7">
    <source>
        <dbReference type="ARBA" id="ARBA00022737"/>
    </source>
</evidence>
<dbReference type="Gene3D" id="3.40.1020.10">
    <property type="entry name" value="Biosynthetic Threonine Deaminase, Domain 3"/>
    <property type="match status" value="2"/>
</dbReference>
<keyword evidence="6 11" id="KW-0412">Isoleucine biosynthesis</keyword>
<evidence type="ECO:0000256" key="8">
    <source>
        <dbReference type="ARBA" id="ARBA00022898"/>
    </source>
</evidence>
<protein>
    <recommendedName>
        <fullName evidence="11">Threonine dehydratase</fullName>
        <ecNumber evidence="11">4.3.1.19</ecNumber>
    </recommendedName>
    <alternativeName>
        <fullName evidence="11">Threonine deaminase</fullName>
    </alternativeName>
</protein>
<dbReference type="GO" id="GO:0030170">
    <property type="term" value="F:pyridoxal phosphate binding"/>
    <property type="evidence" value="ECO:0007669"/>
    <property type="project" value="InterPro"/>
</dbReference>
<dbReference type="PANTHER" id="PTHR48078:SF11">
    <property type="entry name" value="THREONINE DEHYDRATASE, MITOCHONDRIAL"/>
    <property type="match status" value="1"/>
</dbReference>
<feature type="region of interest" description="Disordered" evidence="12">
    <location>
        <begin position="488"/>
        <end position="515"/>
    </location>
</feature>
<dbReference type="InterPro" id="IPR001721">
    <property type="entry name" value="TD_ACT-like"/>
</dbReference>
<dbReference type="Pfam" id="PF00585">
    <property type="entry name" value="Thr_dehydrat_C"/>
    <property type="match status" value="2"/>
</dbReference>
<comment type="similarity">
    <text evidence="4 11">Belongs to the serine/threonine dehydratase family.</text>
</comment>
<dbReference type="EMBL" id="KZ819667">
    <property type="protein sequence ID" value="PWN27656.1"/>
    <property type="molecule type" value="Genomic_DNA"/>
</dbReference>
<dbReference type="SUPFAM" id="SSF53686">
    <property type="entry name" value="Tryptophan synthase beta subunit-like PLP-dependent enzymes"/>
    <property type="match status" value="1"/>
</dbReference>
<comment type="pathway">
    <text evidence="3 11">Amino-acid biosynthesis; L-isoleucine biosynthesis; 2-oxobutanoate from L-threonine: step 1/1.</text>
</comment>
<organism evidence="14 15">
    <name type="scientific">Jaminaea rosea</name>
    <dbReference type="NCBI Taxonomy" id="1569628"/>
    <lineage>
        <taxon>Eukaryota</taxon>
        <taxon>Fungi</taxon>
        <taxon>Dikarya</taxon>
        <taxon>Basidiomycota</taxon>
        <taxon>Ustilaginomycotina</taxon>
        <taxon>Exobasidiomycetes</taxon>
        <taxon>Microstromatales</taxon>
        <taxon>Microstromatales incertae sedis</taxon>
        <taxon>Jaminaea</taxon>
    </lineage>
</organism>
<feature type="region of interest" description="Disordered" evidence="12">
    <location>
        <begin position="1"/>
        <end position="23"/>
    </location>
</feature>
<comment type="cofactor">
    <cofactor evidence="2 11">
        <name>pyridoxal 5'-phosphate</name>
        <dbReference type="ChEBI" id="CHEBI:597326"/>
    </cofactor>
</comment>
<evidence type="ECO:0000256" key="11">
    <source>
        <dbReference type="RuleBase" id="RU362012"/>
    </source>
</evidence>
<keyword evidence="7" id="KW-0677">Repeat</keyword>
<feature type="region of interest" description="Disordered" evidence="12">
    <location>
        <begin position="543"/>
        <end position="570"/>
    </location>
</feature>
<dbReference type="Pfam" id="PF00291">
    <property type="entry name" value="PALP"/>
    <property type="match status" value="1"/>
</dbReference>
<evidence type="ECO:0000256" key="9">
    <source>
        <dbReference type="ARBA" id="ARBA00023239"/>
    </source>
</evidence>
<keyword evidence="9 11" id="KW-0456">Lyase</keyword>
<dbReference type="PANTHER" id="PTHR48078">
    <property type="entry name" value="THREONINE DEHYDRATASE, MITOCHONDRIAL-RELATED"/>
    <property type="match status" value="1"/>
</dbReference>
<evidence type="ECO:0000256" key="12">
    <source>
        <dbReference type="SAM" id="MobiDB-lite"/>
    </source>
</evidence>
<dbReference type="Gene3D" id="3.40.50.1100">
    <property type="match status" value="2"/>
</dbReference>
<dbReference type="GeneID" id="37030999"/>
<dbReference type="InterPro" id="IPR045865">
    <property type="entry name" value="ACT-like_dom_sf"/>
</dbReference>
<dbReference type="FunFam" id="3.40.50.1100:FF:000005">
    <property type="entry name" value="Threonine dehydratase catabolic"/>
    <property type="match status" value="1"/>
</dbReference>
<evidence type="ECO:0000256" key="1">
    <source>
        <dbReference type="ARBA" id="ARBA00001274"/>
    </source>
</evidence>
<dbReference type="Proteomes" id="UP000245884">
    <property type="component" value="Unassembled WGS sequence"/>
</dbReference>
<dbReference type="STRING" id="1569628.A0A316UQU5"/>
<dbReference type="OrthoDB" id="4418812at2759"/>
<feature type="domain" description="ACT-like" evidence="13">
    <location>
        <begin position="620"/>
        <end position="691"/>
    </location>
</feature>
<dbReference type="InterPro" id="IPR038110">
    <property type="entry name" value="TD_ACT-like_sf"/>
</dbReference>
<dbReference type="GO" id="GO:0004794">
    <property type="term" value="F:threonine deaminase activity"/>
    <property type="evidence" value="ECO:0007669"/>
    <property type="project" value="UniProtKB-UniRule"/>
</dbReference>
<dbReference type="EC" id="4.3.1.19" evidence="11"/>
<accession>A0A316UQU5</accession>
<dbReference type="CDD" id="cd04907">
    <property type="entry name" value="ACT_ThrD-I_2"/>
    <property type="match status" value="1"/>
</dbReference>
<evidence type="ECO:0000256" key="10">
    <source>
        <dbReference type="ARBA" id="ARBA00023304"/>
    </source>
</evidence>
<reference evidence="14 15" key="1">
    <citation type="journal article" date="2018" name="Mol. Biol. Evol.">
        <title>Broad Genomic Sampling Reveals a Smut Pathogenic Ancestry of the Fungal Clade Ustilaginomycotina.</title>
        <authorList>
            <person name="Kijpornyongpan T."/>
            <person name="Mondo S.J."/>
            <person name="Barry K."/>
            <person name="Sandor L."/>
            <person name="Lee J."/>
            <person name="Lipzen A."/>
            <person name="Pangilinan J."/>
            <person name="LaButti K."/>
            <person name="Hainaut M."/>
            <person name="Henrissat B."/>
            <person name="Grigoriev I.V."/>
            <person name="Spatafora J.W."/>
            <person name="Aime M.C."/>
        </authorList>
    </citation>
    <scope>NUCLEOTIDE SEQUENCE [LARGE SCALE GENOMIC DNA]</scope>
    <source>
        <strain evidence="14 15">MCA 5214</strain>
    </source>
</reference>
<evidence type="ECO:0000259" key="13">
    <source>
        <dbReference type="PROSITE" id="PS51672"/>
    </source>
</evidence>
<feature type="region of interest" description="Disordered" evidence="12">
    <location>
        <begin position="39"/>
        <end position="60"/>
    </location>
</feature>
<evidence type="ECO:0000256" key="5">
    <source>
        <dbReference type="ARBA" id="ARBA00022605"/>
    </source>
</evidence>
<dbReference type="GO" id="GO:0003941">
    <property type="term" value="F:L-serine ammonia-lyase activity"/>
    <property type="evidence" value="ECO:0007669"/>
    <property type="project" value="TreeGrafter"/>
</dbReference>
<dbReference type="InterPro" id="IPR036052">
    <property type="entry name" value="TrpB-like_PALP_sf"/>
</dbReference>
<dbReference type="InterPro" id="IPR050147">
    <property type="entry name" value="Ser/Thr_Dehydratase"/>
</dbReference>
<dbReference type="PROSITE" id="PS51672">
    <property type="entry name" value="ACT_LIKE"/>
    <property type="match status" value="1"/>
</dbReference>
<keyword evidence="15" id="KW-1185">Reference proteome</keyword>
<sequence length="699" mass="74418">MAPAAASSSSSSSSTMPTASTSTLPSAYLSAPFISSKAVGENQSTVSATPDKRSEDDPVPSYLYSNLAPHLLLPDGTPDYLRMSLSADIYSLVKQTPLQRANNLSAKLGCEIFLKREDLQPVFSFKLRGAYNLMRTLEGEQRWKGVIACSAGNHAQGVSLSGLSLSIPCTIVMPLGTPSIKVSSVRALGAKVVLHGQDFDEAKAECSRLAETYGLKVIPPFDDPHVIAGQGTTAVELLRQTSMEDLEGVFCCVGGGGLLAGVSAYTKRIAPPTTKVFGVETFDGDALTRSLEQGKRLTLSEVGLFADGTAVKVVGEECWRILKQPSMVDGMVRVDTDEICAAIRDVFEDTRSVPEPSGALSLAGLKRYIMHHNLQGSGKKFACVVSGANMNFSRLRFVAERAEVGDGKEVMMMVEIPEEPGSFLKLHSHIHPRSITEFSYRYNAAAEGVAHIYLSFLLNGSTNSGGNPQATGSSTATASTTAAAAAAVSAASHSVPPRETGASHTTNGDATLNAPFVNGHNASAAYSTHSTPNAANFNLDGLASQLPASSTSPTTPSGNNGGGNPPSTAIPRTARQVEVSSIINALSSSGMRGTDISTNEMAKSHGRYLIGGRQRVPHERLFRFEFPERPGALRKFLTGLNAGWNISLWHYRNQGGDTAKVLVGVQVKEEEGEEFQRFLDELGYWCVEETGNEVAMRFL</sequence>
<evidence type="ECO:0000256" key="4">
    <source>
        <dbReference type="ARBA" id="ARBA00010869"/>
    </source>
</evidence>
<name>A0A316UQU5_9BASI</name>
<dbReference type="GO" id="GO:0006567">
    <property type="term" value="P:L-threonine catabolic process"/>
    <property type="evidence" value="ECO:0007669"/>
    <property type="project" value="TreeGrafter"/>
</dbReference>
<dbReference type="SUPFAM" id="SSF55021">
    <property type="entry name" value="ACT-like"/>
    <property type="match status" value="1"/>
</dbReference>
<dbReference type="InterPro" id="IPR001926">
    <property type="entry name" value="TrpB-like_PALP"/>
</dbReference>
<keyword evidence="8 11" id="KW-0663">Pyridoxal phosphate</keyword>
<evidence type="ECO:0000313" key="14">
    <source>
        <dbReference type="EMBL" id="PWN27656.1"/>
    </source>
</evidence>
<dbReference type="RefSeq" id="XP_025362268.1">
    <property type="nucleotide sequence ID" value="XM_025509176.1"/>
</dbReference>
<dbReference type="GO" id="GO:0006565">
    <property type="term" value="P:L-serine catabolic process"/>
    <property type="evidence" value="ECO:0007669"/>
    <property type="project" value="TreeGrafter"/>
</dbReference>
<dbReference type="NCBIfam" id="TIGR01124">
    <property type="entry name" value="ilvA_2Cterm"/>
    <property type="match status" value="1"/>
</dbReference>
<keyword evidence="10 11" id="KW-0100">Branched-chain amino acid biosynthesis</keyword>
<dbReference type="InterPro" id="IPR005787">
    <property type="entry name" value="Thr_deHydtase_biosynth"/>
</dbReference>
<evidence type="ECO:0000256" key="3">
    <source>
        <dbReference type="ARBA" id="ARBA00004810"/>
    </source>
</evidence>
<keyword evidence="5 11" id="KW-0028">Amino-acid biosynthesis</keyword>